<dbReference type="PANTHER" id="PTHR21090">
    <property type="entry name" value="AROM/DEHYDROQUINATE SYNTHASE"/>
    <property type="match status" value="1"/>
</dbReference>
<feature type="binding site" evidence="8">
    <location>
        <position position="171"/>
    </location>
    <ligand>
        <name>3-phosphoshikimate</name>
        <dbReference type="ChEBI" id="CHEBI:145989"/>
    </ligand>
</feature>
<evidence type="ECO:0000313" key="10">
    <source>
        <dbReference type="EMBL" id="QHI95069.1"/>
    </source>
</evidence>
<dbReference type="GO" id="GO:0005737">
    <property type="term" value="C:cytoplasm"/>
    <property type="evidence" value="ECO:0007669"/>
    <property type="project" value="UniProtKB-SubCell"/>
</dbReference>
<organism evidence="10 11">
    <name type="scientific">Aristophania vespae</name>
    <dbReference type="NCBI Taxonomy" id="2697033"/>
    <lineage>
        <taxon>Bacteria</taxon>
        <taxon>Pseudomonadati</taxon>
        <taxon>Pseudomonadota</taxon>
        <taxon>Alphaproteobacteria</taxon>
        <taxon>Acetobacterales</taxon>
        <taxon>Acetobacteraceae</taxon>
        <taxon>Aristophania</taxon>
    </lineage>
</organism>
<dbReference type="RefSeq" id="WP_160618147.1">
    <property type="nucleotide sequence ID" value="NZ_CP047652.1"/>
</dbReference>
<proteinExistence type="inferred from homology"/>
<keyword evidence="3 8" id="KW-0963">Cytoplasm</keyword>
<feature type="active site" description="Proton acceptor" evidence="8">
    <location>
        <position position="324"/>
    </location>
</feature>
<comment type="subcellular location">
    <subcellularLocation>
        <location evidence="8">Cytoplasm</location>
    </subcellularLocation>
</comment>
<evidence type="ECO:0000256" key="7">
    <source>
        <dbReference type="ARBA" id="ARBA00044633"/>
    </source>
</evidence>
<feature type="binding site" evidence="8">
    <location>
        <position position="351"/>
    </location>
    <ligand>
        <name>3-phosphoshikimate</name>
        <dbReference type="ChEBI" id="CHEBI:145989"/>
    </ligand>
</feature>
<name>A0A6P1NC90_9PROT</name>
<dbReference type="PROSITE" id="PS00104">
    <property type="entry name" value="EPSP_SYNTHASE_1"/>
    <property type="match status" value="1"/>
</dbReference>
<dbReference type="InterPro" id="IPR023193">
    <property type="entry name" value="EPSP_synthase_CS"/>
</dbReference>
<dbReference type="GO" id="GO:0008652">
    <property type="term" value="P:amino acid biosynthetic process"/>
    <property type="evidence" value="ECO:0007669"/>
    <property type="project" value="UniProtKB-KW"/>
</dbReference>
<dbReference type="AlphaFoldDB" id="A0A6P1NC90"/>
<feature type="binding site" evidence="8">
    <location>
        <position position="98"/>
    </location>
    <ligand>
        <name>phosphoenolpyruvate</name>
        <dbReference type="ChEBI" id="CHEBI:58702"/>
    </ligand>
</feature>
<dbReference type="SUPFAM" id="SSF55205">
    <property type="entry name" value="EPT/RTPC-like"/>
    <property type="match status" value="1"/>
</dbReference>
<dbReference type="FunFam" id="3.65.10.10:FF:000005">
    <property type="entry name" value="3-phosphoshikimate 1-carboxyvinyltransferase"/>
    <property type="match status" value="1"/>
</dbReference>
<dbReference type="GO" id="GO:0009423">
    <property type="term" value="P:chorismate biosynthetic process"/>
    <property type="evidence" value="ECO:0007669"/>
    <property type="project" value="UniProtKB-UniRule"/>
</dbReference>
<keyword evidence="11" id="KW-1185">Reference proteome</keyword>
<dbReference type="NCBIfam" id="TIGR01356">
    <property type="entry name" value="aroA"/>
    <property type="match status" value="1"/>
</dbReference>
<keyword evidence="6 8" id="KW-0057">Aromatic amino acid biosynthesis</keyword>
<comment type="pathway">
    <text evidence="1 8">Metabolic intermediate biosynthesis; chorismate biosynthesis; chorismate from D-erythrose 4-phosphate and phosphoenolpyruvate: step 6/7.</text>
</comment>
<feature type="binding site" evidence="8">
    <location>
        <position position="398"/>
    </location>
    <ligand>
        <name>phosphoenolpyruvate</name>
        <dbReference type="ChEBI" id="CHEBI:58702"/>
    </ligand>
</feature>
<comment type="function">
    <text evidence="8">Catalyzes the transfer of the enolpyruvyl moiety of phosphoenolpyruvate (PEP) to the 5-hydroxyl of shikimate-3-phosphate (S3P) to produce enolpyruvyl shikimate-3-phosphate and inorganic phosphate.</text>
</comment>
<dbReference type="KEGG" id="bomb:GT348_01020"/>
<dbReference type="GO" id="GO:0003866">
    <property type="term" value="F:3-phosphoshikimate 1-carboxyvinyltransferase activity"/>
    <property type="evidence" value="ECO:0007669"/>
    <property type="project" value="UniProtKB-UniRule"/>
</dbReference>
<evidence type="ECO:0000256" key="8">
    <source>
        <dbReference type="HAMAP-Rule" id="MF_00210"/>
    </source>
</evidence>
<evidence type="ECO:0000313" key="11">
    <source>
        <dbReference type="Proteomes" id="UP000463975"/>
    </source>
</evidence>
<dbReference type="UniPathway" id="UPA00053">
    <property type="reaction ID" value="UER00089"/>
</dbReference>
<feature type="binding site" evidence="8">
    <location>
        <position position="26"/>
    </location>
    <ligand>
        <name>3-phosphoshikimate</name>
        <dbReference type="ChEBI" id="CHEBI:145989"/>
    </ligand>
</feature>
<dbReference type="Pfam" id="PF00275">
    <property type="entry name" value="EPSP_synthase"/>
    <property type="match status" value="1"/>
</dbReference>
<feature type="domain" description="Enolpyruvate transferase" evidence="9">
    <location>
        <begin position="13"/>
        <end position="431"/>
    </location>
</feature>
<feature type="binding site" evidence="8">
    <location>
        <position position="27"/>
    </location>
    <ligand>
        <name>3-phosphoshikimate</name>
        <dbReference type="ChEBI" id="CHEBI:145989"/>
    </ligand>
</feature>
<evidence type="ECO:0000256" key="1">
    <source>
        <dbReference type="ARBA" id="ARBA00004811"/>
    </source>
</evidence>
<dbReference type="InterPro" id="IPR013792">
    <property type="entry name" value="RNA3'P_cycl/enolpyr_Trfase_a/b"/>
</dbReference>
<dbReference type="InterPro" id="IPR036968">
    <property type="entry name" value="Enolpyruvate_Tfrase_sf"/>
</dbReference>
<accession>A0A6P1NC90</accession>
<feature type="binding site" evidence="8">
    <location>
        <position position="324"/>
    </location>
    <ligand>
        <name>3-phosphoshikimate</name>
        <dbReference type="ChEBI" id="CHEBI:145989"/>
    </ligand>
</feature>
<dbReference type="InterPro" id="IPR006264">
    <property type="entry name" value="EPSP_synthase"/>
</dbReference>
<dbReference type="PANTHER" id="PTHR21090:SF5">
    <property type="entry name" value="PENTAFUNCTIONAL AROM POLYPEPTIDE"/>
    <property type="match status" value="1"/>
</dbReference>
<evidence type="ECO:0000259" key="9">
    <source>
        <dbReference type="Pfam" id="PF00275"/>
    </source>
</evidence>
<dbReference type="GO" id="GO:0009073">
    <property type="term" value="P:aromatic amino acid family biosynthetic process"/>
    <property type="evidence" value="ECO:0007669"/>
    <property type="project" value="UniProtKB-KW"/>
</dbReference>
<evidence type="ECO:0000256" key="4">
    <source>
        <dbReference type="ARBA" id="ARBA00022605"/>
    </source>
</evidence>
<feature type="binding site" evidence="8">
    <location>
        <position position="355"/>
    </location>
    <ligand>
        <name>phosphoenolpyruvate</name>
        <dbReference type="ChEBI" id="CHEBI:58702"/>
    </ligand>
</feature>
<dbReference type="CDD" id="cd01556">
    <property type="entry name" value="EPSP_synthase"/>
    <property type="match status" value="1"/>
</dbReference>
<feature type="binding site" evidence="8">
    <location>
        <position position="173"/>
    </location>
    <ligand>
        <name>3-phosphoshikimate</name>
        <dbReference type="ChEBI" id="CHEBI:145989"/>
    </ligand>
</feature>
<evidence type="ECO:0000256" key="6">
    <source>
        <dbReference type="ARBA" id="ARBA00023141"/>
    </source>
</evidence>
<comment type="catalytic activity">
    <reaction evidence="7">
        <text>3-phosphoshikimate + phosphoenolpyruvate = 5-O-(1-carboxyvinyl)-3-phosphoshikimate + phosphate</text>
        <dbReference type="Rhea" id="RHEA:21256"/>
        <dbReference type="ChEBI" id="CHEBI:43474"/>
        <dbReference type="ChEBI" id="CHEBI:57701"/>
        <dbReference type="ChEBI" id="CHEBI:58702"/>
        <dbReference type="ChEBI" id="CHEBI:145989"/>
        <dbReference type="EC" id="2.5.1.19"/>
    </reaction>
    <physiologicalReaction direction="left-to-right" evidence="7">
        <dbReference type="Rhea" id="RHEA:21257"/>
    </physiologicalReaction>
</comment>
<keyword evidence="5 8" id="KW-0808">Transferase</keyword>
<keyword evidence="4 8" id="KW-0028">Amino-acid biosynthesis</keyword>
<comment type="caution">
    <text evidence="8">Lacks conserved residue(s) required for the propagation of feature annotation.</text>
</comment>
<evidence type="ECO:0000256" key="5">
    <source>
        <dbReference type="ARBA" id="ARBA00022679"/>
    </source>
</evidence>
<comment type="subunit">
    <text evidence="8">Monomer.</text>
</comment>
<dbReference type="PIRSF" id="PIRSF000505">
    <property type="entry name" value="EPSPS"/>
    <property type="match status" value="1"/>
</dbReference>
<sequence length="442" mass="46477">MTQSRPLTVSAAQTGLKGQVTVPGDKSISHRALMLAALAQGTTKIYGLLEGEDVICTSKAVEALGAKLQRNKDFWLVEGCGVGHLKEPGDVLNMGNSGTAARLLAGVLATHPIVSMMTGDGSLRTRPMGRVSDPLSETGAKFVTRDGKRLPMTIIGTGDGKPLHYKLPVASAQVKSAIMLAGLNCTGQTCVEEPVATRDHTENMLRHFGLDVSVTESDNGGRFIRFEGPASLKARDIIVPGDPSSAAFPVVAALLIPNSEVVIENIGLNLLRTGIFTTLLEMGASIEIKNERIEGGEKVGDLHVKASTLHGVTVPAERAPSMIDEYPILSVACALAQGTSRLQGLAELRVKESDRLASTVALLESNGATVSVENDDIIIQGQTHLAGGGLVKTHMDHRLAMSGIILGLVAQKAVKIDDTAFIETSFPGFVTLMNNLGAGIKV</sequence>
<gene>
    <name evidence="8 10" type="primary">aroA</name>
    <name evidence="10" type="ORF">GT348_01020</name>
</gene>
<dbReference type="PROSITE" id="PS00885">
    <property type="entry name" value="EPSP_SYNTHASE_2"/>
    <property type="match status" value="1"/>
</dbReference>
<dbReference type="Proteomes" id="UP000463975">
    <property type="component" value="Chromosome"/>
</dbReference>
<feature type="binding site" evidence="8">
    <location>
        <position position="31"/>
    </location>
    <ligand>
        <name>3-phosphoshikimate</name>
        <dbReference type="ChEBI" id="CHEBI:145989"/>
    </ligand>
</feature>
<dbReference type="EC" id="2.5.1.19" evidence="8"/>
<dbReference type="InterPro" id="IPR001986">
    <property type="entry name" value="Enolpyruvate_Tfrase_dom"/>
</dbReference>
<feature type="binding site" evidence="8">
    <location>
        <position position="126"/>
    </location>
    <ligand>
        <name>phosphoenolpyruvate</name>
        <dbReference type="ChEBI" id="CHEBI:58702"/>
    </ligand>
</feature>
<evidence type="ECO:0000256" key="2">
    <source>
        <dbReference type="ARBA" id="ARBA00009948"/>
    </source>
</evidence>
<feature type="binding site" evidence="8">
    <location>
        <position position="26"/>
    </location>
    <ligand>
        <name>phosphoenolpyruvate</name>
        <dbReference type="ChEBI" id="CHEBI:58702"/>
    </ligand>
</feature>
<reference evidence="10 11" key="1">
    <citation type="submission" date="2020-01" db="EMBL/GenBank/DDBJ databases">
        <title>Genome sequencing of strain KACC 21507.</title>
        <authorList>
            <person name="Heo J."/>
            <person name="Kim S.-J."/>
            <person name="Kim J.-S."/>
            <person name="Hong S.-B."/>
            <person name="Kwon S.-W."/>
        </authorList>
    </citation>
    <scope>NUCLEOTIDE SEQUENCE [LARGE SCALE GENOMIC DNA]</scope>
    <source>
        <strain evidence="10 11">KACC 21507</strain>
    </source>
</reference>
<protein>
    <recommendedName>
        <fullName evidence="8">3-phosphoshikimate 1-carboxyvinyltransferase</fullName>
        <ecNumber evidence="8">2.5.1.19</ecNumber>
    </recommendedName>
    <alternativeName>
        <fullName evidence="8">5-enolpyruvylshikimate-3-phosphate synthase</fullName>
        <shortName evidence="8">EPSP synthase</shortName>
        <shortName evidence="8">EPSPS</shortName>
    </alternativeName>
</protein>
<dbReference type="EMBL" id="CP047652">
    <property type="protein sequence ID" value="QHI95069.1"/>
    <property type="molecule type" value="Genomic_DNA"/>
</dbReference>
<evidence type="ECO:0000256" key="3">
    <source>
        <dbReference type="ARBA" id="ARBA00022490"/>
    </source>
</evidence>
<feature type="binding site" evidence="8">
    <location>
        <position position="173"/>
    </location>
    <ligand>
        <name>phosphoenolpyruvate</name>
        <dbReference type="ChEBI" id="CHEBI:58702"/>
    </ligand>
</feature>
<comment type="similarity">
    <text evidence="2 8">Belongs to the EPSP synthase family.</text>
</comment>
<dbReference type="HAMAP" id="MF_00210">
    <property type="entry name" value="EPSP_synth"/>
    <property type="match status" value="1"/>
</dbReference>
<dbReference type="Gene3D" id="3.65.10.10">
    <property type="entry name" value="Enolpyruvate transferase domain"/>
    <property type="match status" value="2"/>
</dbReference>